<feature type="compositionally biased region" description="Polar residues" evidence="8">
    <location>
        <begin position="469"/>
        <end position="487"/>
    </location>
</feature>
<reference evidence="9 10" key="1">
    <citation type="submission" date="2023-02" db="EMBL/GenBank/DDBJ databases">
        <title>Genome sequence of Novosphingobium humi KACC 19094.</title>
        <authorList>
            <person name="Kim S."/>
            <person name="Heo J."/>
            <person name="Kwon S.-W."/>
        </authorList>
    </citation>
    <scope>NUCLEOTIDE SEQUENCE [LARGE SCALE GENOMIC DNA]</scope>
    <source>
        <strain evidence="9 10">KACC 19094</strain>
    </source>
</reference>
<dbReference type="RefSeq" id="WP_273617769.1">
    <property type="nucleotide sequence ID" value="NZ_CP117417.1"/>
</dbReference>
<evidence type="ECO:0000313" key="9">
    <source>
        <dbReference type="EMBL" id="WCT77393.1"/>
    </source>
</evidence>
<dbReference type="InterPro" id="IPR010130">
    <property type="entry name" value="T1SS_OMP_TolC"/>
</dbReference>
<evidence type="ECO:0000256" key="2">
    <source>
        <dbReference type="ARBA" id="ARBA00007613"/>
    </source>
</evidence>
<dbReference type="Gene3D" id="1.20.1600.10">
    <property type="entry name" value="Outer membrane efflux proteins (OEP)"/>
    <property type="match status" value="1"/>
</dbReference>
<keyword evidence="6" id="KW-0472">Membrane</keyword>
<keyword evidence="3" id="KW-0813">Transport</keyword>
<protein>
    <submittedName>
        <fullName evidence="9">TolC family outer membrane protein</fullName>
    </submittedName>
</protein>
<comment type="similarity">
    <text evidence="2">Belongs to the outer membrane factor (OMF) (TC 1.B.17) family.</text>
</comment>
<dbReference type="Pfam" id="PF02321">
    <property type="entry name" value="OEP"/>
    <property type="match status" value="2"/>
</dbReference>
<sequence length="487" mass="51520">MIDGRVTRKLLLLGYPAMVLVAPMLHAEDLRSALAATYASNPTLLGAREQLRAADAGVPLARADGLPSLSATANETEYVRQNTASTTDMPRMVTAVGTLTVPLYSGGGVKNAIRAADTRVIAGRNDLRSTEASVFTQAVTAYLDVIRTEAIVRLNQAQVQTLSTNLKATSDRFQIGDVTKTDVAQSQSRLAVAQGNLRSAEASLVQARETYIQIIGHEAGELTPPPPLPALPATPDDAVSLALEANPDLAAARERSKAAGFDSDVARAARLPKVSMIANGNYTDYLGQLALRGDFPFPIAQSAATADVSIRATIPLYQGGRPSAQIKQAQAREGQALDTEIATERQVIANVRASFSNYRAANEIIAASQTAVEAAELSLRGVKAENSVGNRTVLDILNAEQELINAQVQLVTARRNAYVAGFSLLSAMGRVSGKDLGLDAGTLYDPEIHYRDARGTLSDWGVDKVQGAGQPTRTVDTPAQNGSTFGD</sequence>
<evidence type="ECO:0000256" key="7">
    <source>
        <dbReference type="ARBA" id="ARBA00023237"/>
    </source>
</evidence>
<keyword evidence="5" id="KW-0812">Transmembrane</keyword>
<dbReference type="PANTHER" id="PTHR30026:SF22">
    <property type="entry name" value="OUTER MEMBRANE EFFLUX PROTEIN"/>
    <property type="match status" value="1"/>
</dbReference>
<keyword evidence="4" id="KW-1134">Transmembrane beta strand</keyword>
<dbReference type="NCBIfam" id="TIGR01844">
    <property type="entry name" value="type_I_sec_TolC"/>
    <property type="match status" value="1"/>
</dbReference>
<dbReference type="InterPro" id="IPR003423">
    <property type="entry name" value="OMP_efflux"/>
</dbReference>
<evidence type="ECO:0000256" key="5">
    <source>
        <dbReference type="ARBA" id="ARBA00022692"/>
    </source>
</evidence>
<keyword evidence="7" id="KW-0998">Cell outer membrane</keyword>
<dbReference type="EMBL" id="CP117417">
    <property type="protein sequence ID" value="WCT77393.1"/>
    <property type="molecule type" value="Genomic_DNA"/>
</dbReference>
<evidence type="ECO:0000256" key="4">
    <source>
        <dbReference type="ARBA" id="ARBA00022452"/>
    </source>
</evidence>
<evidence type="ECO:0000256" key="8">
    <source>
        <dbReference type="SAM" id="MobiDB-lite"/>
    </source>
</evidence>
<feature type="region of interest" description="Disordered" evidence="8">
    <location>
        <begin position="461"/>
        <end position="487"/>
    </location>
</feature>
<comment type="subcellular location">
    <subcellularLocation>
        <location evidence="1">Cell outer membrane</location>
    </subcellularLocation>
</comment>
<evidence type="ECO:0000256" key="1">
    <source>
        <dbReference type="ARBA" id="ARBA00004442"/>
    </source>
</evidence>
<evidence type="ECO:0000256" key="3">
    <source>
        <dbReference type="ARBA" id="ARBA00022448"/>
    </source>
</evidence>
<keyword evidence="10" id="KW-1185">Reference proteome</keyword>
<evidence type="ECO:0000313" key="10">
    <source>
        <dbReference type="Proteomes" id="UP001218231"/>
    </source>
</evidence>
<accession>A0ABY7TWN4</accession>
<dbReference type="InterPro" id="IPR051906">
    <property type="entry name" value="TolC-like"/>
</dbReference>
<dbReference type="PANTHER" id="PTHR30026">
    <property type="entry name" value="OUTER MEMBRANE PROTEIN TOLC"/>
    <property type="match status" value="1"/>
</dbReference>
<dbReference type="SUPFAM" id="SSF56954">
    <property type="entry name" value="Outer membrane efflux proteins (OEP)"/>
    <property type="match status" value="1"/>
</dbReference>
<proteinExistence type="inferred from homology"/>
<gene>
    <name evidence="9" type="ORF">PQ457_16000</name>
</gene>
<organism evidence="9 10">
    <name type="scientific">Novosphingobium humi</name>
    <dbReference type="NCBI Taxonomy" id="2282397"/>
    <lineage>
        <taxon>Bacteria</taxon>
        <taxon>Pseudomonadati</taxon>
        <taxon>Pseudomonadota</taxon>
        <taxon>Alphaproteobacteria</taxon>
        <taxon>Sphingomonadales</taxon>
        <taxon>Sphingomonadaceae</taxon>
        <taxon>Novosphingobium</taxon>
    </lineage>
</organism>
<dbReference type="Proteomes" id="UP001218231">
    <property type="component" value="Chromosome"/>
</dbReference>
<name>A0ABY7TWN4_9SPHN</name>
<evidence type="ECO:0000256" key="6">
    <source>
        <dbReference type="ARBA" id="ARBA00023136"/>
    </source>
</evidence>